<evidence type="ECO:0000313" key="6">
    <source>
        <dbReference type="Proteomes" id="UP000477070"/>
    </source>
</evidence>
<dbReference type="Pfam" id="PF07669">
    <property type="entry name" value="Eco57I"/>
    <property type="match status" value="1"/>
</dbReference>
<dbReference type="EMBL" id="QBIU01000001">
    <property type="protein sequence ID" value="MWV69282.1"/>
    <property type="molecule type" value="Genomic_DNA"/>
</dbReference>
<evidence type="ECO:0000313" key="5">
    <source>
        <dbReference type="Proteomes" id="UP000029714"/>
    </source>
</evidence>
<evidence type="ECO:0000256" key="1">
    <source>
        <dbReference type="SAM" id="MobiDB-lite"/>
    </source>
</evidence>
<proteinExistence type="predicted"/>
<dbReference type="InterPro" id="IPR011639">
    <property type="entry name" value="MethylTrfase_TaqI-like_dom"/>
</dbReference>
<reference evidence="3 6" key="4">
    <citation type="submission" date="2019-12" db="EMBL/GenBank/DDBJ databases">
        <title>Multi-Generational Helicobacter saguini Isolates.</title>
        <authorList>
            <person name="Mannion A."/>
            <person name="Shen Z."/>
            <person name="Fox J.G."/>
        </authorList>
    </citation>
    <scope>NUCLEOTIDE SEQUENCE [LARGE SCALE GENOMIC DNA]</scope>
    <source>
        <strain evidence="3">16-048</strain>
        <strain evidence="6">16-048 (F4)</strain>
    </source>
</reference>
<dbReference type="AlphaFoldDB" id="A0A347VVJ8"/>
<keyword evidence="5" id="KW-1185">Reference proteome</keyword>
<dbReference type="InterPro" id="IPR002052">
    <property type="entry name" value="DNA_methylase_N6_adenine_CS"/>
</dbReference>
<reference evidence="4" key="3">
    <citation type="submission" date="2018-04" db="EMBL/GenBank/DDBJ databases">
        <authorList>
            <person name="Sheh A."/>
            <person name="Shen Z."/>
            <person name="Mannion A.J."/>
            <person name="Fox J.G."/>
        </authorList>
    </citation>
    <scope>NUCLEOTIDE SEQUENCE</scope>
    <source>
        <strain evidence="4">MIT 97-6194</strain>
    </source>
</reference>
<name>A0A347VVJ8_9HELI</name>
<reference evidence="4 5" key="1">
    <citation type="journal article" date="2014" name="Genome Announc.">
        <title>Draft genome sequences of eight enterohepatic helicobacter species isolated from both laboratory and wild rodents.</title>
        <authorList>
            <person name="Sheh A."/>
            <person name="Shen Z."/>
            <person name="Fox J.G."/>
        </authorList>
    </citation>
    <scope>NUCLEOTIDE SEQUENCE [LARGE SCALE GENOMIC DNA]</scope>
    <source>
        <strain evidence="4 5">MIT 97-6194</strain>
    </source>
</reference>
<evidence type="ECO:0000313" key="3">
    <source>
        <dbReference type="EMBL" id="MWV69282.1"/>
    </source>
</evidence>
<dbReference type="Gene3D" id="3.40.50.150">
    <property type="entry name" value="Vaccinia Virus protein VP39"/>
    <property type="match status" value="1"/>
</dbReference>
<dbReference type="PROSITE" id="PS00092">
    <property type="entry name" value="N6_MTASE"/>
    <property type="match status" value="1"/>
</dbReference>
<dbReference type="SUPFAM" id="SSF53335">
    <property type="entry name" value="S-adenosyl-L-methionine-dependent methyltransferases"/>
    <property type="match status" value="1"/>
</dbReference>
<dbReference type="Proteomes" id="UP000477070">
    <property type="component" value="Unassembled WGS sequence"/>
</dbReference>
<dbReference type="OrthoDB" id="5354196at2"/>
<dbReference type="GO" id="GO:0006304">
    <property type="term" value="P:DNA modification"/>
    <property type="evidence" value="ECO:0007669"/>
    <property type="project" value="InterPro"/>
</dbReference>
<dbReference type="GO" id="GO:0009007">
    <property type="term" value="F:site-specific DNA-methyltransferase (adenine-specific) activity"/>
    <property type="evidence" value="ECO:0007669"/>
    <property type="project" value="UniProtKB-EC"/>
</dbReference>
<dbReference type="InterPro" id="IPR029063">
    <property type="entry name" value="SAM-dependent_MTases_sf"/>
</dbReference>
<dbReference type="GO" id="GO:0032259">
    <property type="term" value="P:methylation"/>
    <property type="evidence" value="ECO:0007669"/>
    <property type="project" value="InterPro"/>
</dbReference>
<feature type="domain" description="Type II methyltransferase M.TaqI-like" evidence="2">
    <location>
        <begin position="131"/>
        <end position="237"/>
    </location>
</feature>
<feature type="region of interest" description="Disordered" evidence="1">
    <location>
        <begin position="137"/>
        <end position="161"/>
    </location>
</feature>
<reference evidence="4 5" key="2">
    <citation type="journal article" date="2016" name="Infect. Immun.">
        <title>Helicobacter saguini, a Novel Helicobacter Isolated from Cotton-Top Tamarins with Ulcerative Colitis, Has Proinflammatory Properties and Induces Typhlocolitis and Dysplasia in Gnotobiotic IL-10-/- Mice.</title>
        <authorList>
            <person name="Shen Z."/>
            <person name="Mannion A."/>
            <person name="Whary M.T."/>
            <person name="Muthupalani S."/>
            <person name="Sheh A."/>
            <person name="Feng Y."/>
            <person name="Gong G."/>
            <person name="Vandamme P."/>
            <person name="Holcombe H.R."/>
            <person name="Paster B.J."/>
            <person name="Fox J.G."/>
        </authorList>
    </citation>
    <scope>NUCLEOTIDE SEQUENCE [LARGE SCALE GENOMIC DNA]</scope>
    <source>
        <strain evidence="4 5">MIT 97-6194</strain>
    </source>
</reference>
<evidence type="ECO:0000313" key="4">
    <source>
        <dbReference type="EMBL" id="TLD94949.1"/>
    </source>
</evidence>
<protein>
    <recommendedName>
        <fullName evidence="2">Type II methyltransferase M.TaqI-like domain-containing protein</fullName>
    </recommendedName>
</protein>
<gene>
    <name evidence="3" type="ORF">DCO61_04470</name>
    <name evidence="4" type="ORF">LS64_003225</name>
</gene>
<dbReference type="GO" id="GO:0003676">
    <property type="term" value="F:nucleic acid binding"/>
    <property type="evidence" value="ECO:0007669"/>
    <property type="project" value="InterPro"/>
</dbReference>
<comment type="caution">
    <text evidence="4">The sequence shown here is derived from an EMBL/GenBank/DDBJ whole genome shotgun (WGS) entry which is preliminary data.</text>
</comment>
<evidence type="ECO:0000259" key="2">
    <source>
        <dbReference type="Pfam" id="PF07669"/>
    </source>
</evidence>
<dbReference type="EMBL" id="JRMP02000004">
    <property type="protein sequence ID" value="TLD94949.1"/>
    <property type="molecule type" value="Genomic_DNA"/>
</dbReference>
<organism evidence="4 5">
    <name type="scientific">Helicobacter saguini</name>
    <dbReference type="NCBI Taxonomy" id="1548018"/>
    <lineage>
        <taxon>Bacteria</taxon>
        <taxon>Pseudomonadati</taxon>
        <taxon>Campylobacterota</taxon>
        <taxon>Epsilonproteobacteria</taxon>
        <taxon>Campylobacterales</taxon>
        <taxon>Helicobacteraceae</taxon>
        <taxon>Helicobacter</taxon>
    </lineage>
</organism>
<dbReference type="PANTHER" id="PTHR47739">
    <property type="entry name" value="TRNA1(VAL) (ADENINE(37)-N6)-METHYLTRANSFERASE"/>
    <property type="match status" value="1"/>
</dbReference>
<dbReference type="RefSeq" id="WP_052062738.1">
    <property type="nucleotide sequence ID" value="NZ_JRMP02000004.1"/>
</dbReference>
<dbReference type="Proteomes" id="UP000029714">
    <property type="component" value="Unassembled WGS sequence"/>
</dbReference>
<dbReference type="PANTHER" id="PTHR47739:SF1">
    <property type="entry name" value="TRNA1(VAL) (ADENINE(37)-N6)-METHYLTRANSFERASE"/>
    <property type="match status" value="1"/>
</dbReference>
<dbReference type="InterPro" id="IPR050210">
    <property type="entry name" value="tRNA_Adenine-N(6)_MTase"/>
</dbReference>
<accession>A0A347VVJ8</accession>
<sequence length="328" mass="36869">MSGIRALKIYQINEGYCYNSDSLFLWDFARAQLHNGQKVLEIGSGSGVIGLLCARDLEISLFQVELQREYALLNLKNATHNNIFTHIINVNCLEMLDGKTFKVDVWAMSGDSNPLNGIALWTIEKLGNAKSAKISKDSIESKGEDSKDSSQNAESKDAEKAAKEQDLLRKIDSKILNIKLEYFDVLISNPPFYTEGTLESKNTFKKIATQDIYLPLEQFILVAKKCLKPSGKLIFCYSVASISRILSLLETHNFGVEKMRFIYPRLDKNAIRVMIVAKRNAKPQTLILPPLITHLSENQSDNSPEVQKIYKDAKTQSVKVDLDSMNLG</sequence>